<sequence>MSLVLTYAPQDDESGLGYYRRLAADNLLSNWRELAGLAGVQRSRSALLGHADFVAGQLGLESEWARFASQQETTCRSWGRLHRAQADAACPVCLAELGYLRHYWEHTYVTACPHHRIRLVDRCNDCGELLSPYRYHIDRCECGHDLHMLPRIASTSAQHWLSTLIASRGKHSGNIQPAFGGVDIVTLGQVVRTLCLFADPGVPSPRRSAALPKSIAEAIDLLAPLETLLADWPEGFRSHVERRIGAGKPEARTLNTLLGPWYIGLRKLCQGTALEPFLKVIIEVAAVRFDGALGLDSAKAMAEEATEYVRASDAAKAIGVSVSRMHTAIHTEECDSRTRRVGTRGQVYEIPRAEVMRIQGQRGEWMNSAQACELAGVPTSVLEHMMSAGVIRSDVNWRQDILKGGLVERRSVLELYERVREAAEPAAGTDDEKLTWTGLTSRRMGDRQAIQSAMQAISEGKVKAIARGRRLGDTVFRRADVASYFGTPLLEAGMSIQQLSRFTGWKWESIAHWIEQGLLASESIVLRGQPCRVVLPHQLLAFRETFVPLADLARGMGTKSSALSKLLSGIELVGAQQLPGGAVRGGLIRIAELGRLAVLGARAGQDLFVSAAPVQLGG</sequence>
<protein>
    <recommendedName>
        <fullName evidence="1">TniQ domain-containing protein</fullName>
    </recommendedName>
</protein>
<evidence type="ECO:0000313" key="2">
    <source>
        <dbReference type="EMBL" id="CAG2159418.1"/>
    </source>
</evidence>
<dbReference type="Proteomes" id="UP000672657">
    <property type="component" value="Unassembled WGS sequence"/>
</dbReference>
<evidence type="ECO:0000259" key="1">
    <source>
        <dbReference type="Pfam" id="PF06527"/>
    </source>
</evidence>
<dbReference type="Pfam" id="PF06527">
    <property type="entry name" value="TniQ"/>
    <property type="match status" value="1"/>
</dbReference>
<proteinExistence type="predicted"/>
<dbReference type="EMBL" id="CAJPVI010000059">
    <property type="protein sequence ID" value="CAG2159418.1"/>
    <property type="molecule type" value="Genomic_DNA"/>
</dbReference>
<name>A0ABN7QAD9_9BURK</name>
<dbReference type="InterPro" id="IPR009492">
    <property type="entry name" value="TniQ"/>
</dbReference>
<accession>A0ABN7QAD9</accession>
<keyword evidence="3" id="KW-1185">Reference proteome</keyword>
<comment type="caution">
    <text evidence="2">The sequence shown here is derived from an EMBL/GenBank/DDBJ whole genome shotgun (WGS) entry which is preliminary data.</text>
</comment>
<reference evidence="2 3" key="1">
    <citation type="submission" date="2021-03" db="EMBL/GenBank/DDBJ databases">
        <authorList>
            <person name="Peeters C."/>
        </authorList>
    </citation>
    <scope>NUCLEOTIDE SEQUENCE [LARGE SCALE GENOMIC DNA]</scope>
    <source>
        <strain evidence="2 3">LMG 26411</strain>
    </source>
</reference>
<feature type="domain" description="TniQ" evidence="1">
    <location>
        <begin position="5"/>
        <end position="119"/>
    </location>
</feature>
<organism evidence="2 3">
    <name type="scientific">Cupriavidus numazuensis</name>
    <dbReference type="NCBI Taxonomy" id="221992"/>
    <lineage>
        <taxon>Bacteria</taxon>
        <taxon>Pseudomonadati</taxon>
        <taxon>Pseudomonadota</taxon>
        <taxon>Betaproteobacteria</taxon>
        <taxon>Burkholderiales</taxon>
        <taxon>Burkholderiaceae</taxon>
        <taxon>Cupriavidus</taxon>
    </lineage>
</organism>
<gene>
    <name evidence="2" type="ORF">LMG26411_06691</name>
</gene>
<evidence type="ECO:0000313" key="3">
    <source>
        <dbReference type="Proteomes" id="UP000672657"/>
    </source>
</evidence>
<dbReference type="RefSeq" id="WP_211957501.1">
    <property type="nucleotide sequence ID" value="NZ_CAJPVI010000059.1"/>
</dbReference>